<keyword evidence="2" id="KW-0812">Transmembrane</keyword>
<evidence type="ECO:0000256" key="2">
    <source>
        <dbReference type="SAM" id="Phobius"/>
    </source>
</evidence>
<reference evidence="5" key="1">
    <citation type="submission" date="2016-02" db="EMBL/GenBank/DDBJ databases">
        <title>Draft Genome Sequence of Sporotomaculum syntrophicum Strain FB, a Syntrophic Benzoate Degrader.</title>
        <authorList>
            <person name="Nobu M.K."/>
            <person name="Narihiro T."/>
            <person name="Qiu Y.-L."/>
            <person name="Ohashi A."/>
            <person name="Liu W.-T."/>
            <person name="Yuji S."/>
        </authorList>
    </citation>
    <scope>NUCLEOTIDE SEQUENCE</scope>
    <source>
        <strain evidence="5">FB</strain>
    </source>
</reference>
<comment type="caution">
    <text evidence="5">The sequence shown here is derived from an EMBL/GenBank/DDBJ whole genome shotgun (WGS) entry which is preliminary data.</text>
</comment>
<dbReference type="EC" id="3.4.24.-" evidence="5"/>
<protein>
    <submittedName>
        <fullName evidence="5">Murein DD-endopeptidase MepM</fullName>
        <ecNumber evidence="5">3.4.24.-</ecNumber>
    </submittedName>
</protein>
<keyword evidence="2" id="KW-0472">Membrane</keyword>
<feature type="domain" description="G5" evidence="3">
    <location>
        <begin position="262"/>
        <end position="342"/>
    </location>
</feature>
<dbReference type="CDD" id="cd00118">
    <property type="entry name" value="LysM"/>
    <property type="match status" value="1"/>
</dbReference>
<evidence type="ECO:0000313" key="6">
    <source>
        <dbReference type="Proteomes" id="UP000798488"/>
    </source>
</evidence>
<dbReference type="InterPro" id="IPR050570">
    <property type="entry name" value="Cell_wall_metabolism_enzyme"/>
</dbReference>
<keyword evidence="5" id="KW-0378">Hydrolase</keyword>
<accession>A0A9D3AZJ5</accession>
<feature type="domain" description="LysM" evidence="4">
    <location>
        <begin position="211"/>
        <end position="255"/>
    </location>
</feature>
<organism evidence="5 6">
    <name type="scientific">Sporotomaculum syntrophicum</name>
    <dbReference type="NCBI Taxonomy" id="182264"/>
    <lineage>
        <taxon>Bacteria</taxon>
        <taxon>Bacillati</taxon>
        <taxon>Bacillota</taxon>
        <taxon>Clostridia</taxon>
        <taxon>Eubacteriales</taxon>
        <taxon>Desulfallaceae</taxon>
        <taxon>Sporotomaculum</taxon>
    </lineage>
</organism>
<keyword evidence="1" id="KW-0732">Signal</keyword>
<dbReference type="SMART" id="SM00257">
    <property type="entry name" value="LysM"/>
    <property type="match status" value="1"/>
</dbReference>
<gene>
    <name evidence="5" type="primary">mepM</name>
    <name evidence="5" type="ORF">SPSYN_00702</name>
</gene>
<evidence type="ECO:0000259" key="3">
    <source>
        <dbReference type="PROSITE" id="PS51109"/>
    </source>
</evidence>
<dbReference type="PROSITE" id="PS51782">
    <property type="entry name" value="LYSM"/>
    <property type="match status" value="1"/>
</dbReference>
<keyword evidence="2" id="KW-1133">Transmembrane helix</keyword>
<dbReference type="Pfam" id="PF07501">
    <property type="entry name" value="G5"/>
    <property type="match status" value="1"/>
</dbReference>
<name>A0A9D3AZJ5_9FIRM</name>
<dbReference type="PROSITE" id="PS51109">
    <property type="entry name" value="G5"/>
    <property type="match status" value="1"/>
</dbReference>
<evidence type="ECO:0000259" key="4">
    <source>
        <dbReference type="PROSITE" id="PS51782"/>
    </source>
</evidence>
<feature type="transmembrane region" description="Helical" evidence="2">
    <location>
        <begin position="42"/>
        <end position="64"/>
    </location>
</feature>
<dbReference type="Gene3D" id="2.70.70.10">
    <property type="entry name" value="Glucose Permease (Domain IIA)"/>
    <property type="match status" value="1"/>
</dbReference>
<evidence type="ECO:0000313" key="5">
    <source>
        <dbReference type="EMBL" id="KAF1085964.1"/>
    </source>
</evidence>
<dbReference type="Pfam" id="PF01476">
    <property type="entry name" value="LysM"/>
    <property type="match status" value="1"/>
</dbReference>
<keyword evidence="6" id="KW-1185">Reference proteome</keyword>
<dbReference type="SUPFAM" id="SSF51261">
    <property type="entry name" value="Duplicated hybrid motif"/>
    <property type="match status" value="1"/>
</dbReference>
<dbReference type="Gene3D" id="3.10.350.10">
    <property type="entry name" value="LysM domain"/>
    <property type="match status" value="1"/>
</dbReference>
<dbReference type="GO" id="GO:0004222">
    <property type="term" value="F:metalloendopeptidase activity"/>
    <property type="evidence" value="ECO:0007669"/>
    <property type="project" value="TreeGrafter"/>
</dbReference>
<dbReference type="Pfam" id="PF01551">
    <property type="entry name" value="Peptidase_M23"/>
    <property type="match status" value="1"/>
</dbReference>
<dbReference type="SMART" id="SM01208">
    <property type="entry name" value="G5"/>
    <property type="match status" value="1"/>
</dbReference>
<evidence type="ECO:0000256" key="1">
    <source>
        <dbReference type="ARBA" id="ARBA00022729"/>
    </source>
</evidence>
<dbReference type="PANTHER" id="PTHR21666">
    <property type="entry name" value="PEPTIDASE-RELATED"/>
    <property type="match status" value="1"/>
</dbReference>
<dbReference type="InterPro" id="IPR016047">
    <property type="entry name" value="M23ase_b-sheet_dom"/>
</dbReference>
<dbReference type="SUPFAM" id="SSF54106">
    <property type="entry name" value="LysM domain"/>
    <property type="match status" value="1"/>
</dbReference>
<dbReference type="EMBL" id="LSRS01000002">
    <property type="protein sequence ID" value="KAF1085964.1"/>
    <property type="molecule type" value="Genomic_DNA"/>
</dbReference>
<dbReference type="InterPro" id="IPR018392">
    <property type="entry name" value="LysM"/>
</dbReference>
<dbReference type="CDD" id="cd12797">
    <property type="entry name" value="M23_peptidase"/>
    <property type="match status" value="1"/>
</dbReference>
<dbReference type="PANTHER" id="PTHR21666:SF270">
    <property type="entry name" value="MUREIN HYDROLASE ACTIVATOR ENVC"/>
    <property type="match status" value="1"/>
</dbReference>
<dbReference type="Gene3D" id="2.20.230.10">
    <property type="entry name" value="Resuscitation-promoting factor rpfb"/>
    <property type="match status" value="1"/>
</dbReference>
<dbReference type="Proteomes" id="UP000798488">
    <property type="component" value="Unassembled WGS sequence"/>
</dbReference>
<proteinExistence type="predicted"/>
<sequence length="469" mass="52036">MTICVELYKGVVGIRSRLTQLVKKLAFLWPGVIGSRGKIRTLLVLLGIPVLIFCALLSVTRWAVVCDGDVLVVVSERQMAETAVKDYVSRLEKTAGMPVKIPEDAIKYRPIWRLAAAEDKQALQRCLADKLNYRYEACGIFIDDKKMVAVRDKSVGQEVLDKILNTYSQGDHLKAEFKQKVALKKVLVDINELMEADQAVEYIRYGRTDVKEYQVQEGDTLWDIAAAAEITVAQLIEANPGLSPKKMQIGQEIKISLPAPLVDVLSTYENIRQEEIAYPVREKIDHKLYWGEQKLVQEGRSGMREVVYQVTLENGQETGRKVVQQKTIKEPVPQIIVKGKKKLLAYRGEGRLAYPTSGTIVSPFGARWGSSHQGVDIAADYGTPVVAAEAGTIEWTGNKSGYGICVDISHDSGVMTRYAHLSSTAVQSGQRVERGQFIGRIGSTGNSTGPHLHFEVIINGIHKNPTLFI</sequence>
<dbReference type="InterPro" id="IPR011055">
    <property type="entry name" value="Dup_hybrid_motif"/>
</dbReference>
<dbReference type="InterPro" id="IPR011098">
    <property type="entry name" value="G5_dom"/>
</dbReference>
<dbReference type="InterPro" id="IPR036779">
    <property type="entry name" value="LysM_dom_sf"/>
</dbReference>
<dbReference type="AlphaFoldDB" id="A0A9D3AZJ5"/>